<dbReference type="InterPro" id="IPR008640">
    <property type="entry name" value="Adhesin_Head_dom"/>
</dbReference>
<evidence type="ECO:0000256" key="5">
    <source>
        <dbReference type="ARBA" id="ARBA00022452"/>
    </source>
</evidence>
<feature type="domain" description="Trimeric autotransporter adhesin YadA-like stalk" evidence="13">
    <location>
        <begin position="214"/>
        <end position="252"/>
    </location>
</feature>
<keyword evidence="7" id="KW-0732">Signal</keyword>
<evidence type="ECO:0000256" key="2">
    <source>
        <dbReference type="ARBA" id="ARBA00004442"/>
    </source>
</evidence>
<comment type="similarity">
    <text evidence="3">Belongs to the autotransporter-2 (AT-2) (TC 1.B.40) family.</text>
</comment>
<keyword evidence="5" id="KW-1134">Transmembrane beta strand</keyword>
<dbReference type="Pfam" id="PF05658">
    <property type="entry name" value="YadA_head"/>
    <property type="match status" value="3"/>
</dbReference>
<dbReference type="CDD" id="cd12820">
    <property type="entry name" value="LbR_YadA-like"/>
    <property type="match status" value="1"/>
</dbReference>
<evidence type="ECO:0000256" key="7">
    <source>
        <dbReference type="ARBA" id="ARBA00022729"/>
    </source>
</evidence>
<reference evidence="14 15" key="1">
    <citation type="submission" date="2019-01" db="EMBL/GenBank/DDBJ databases">
        <title>Comparative genomic analysis identifies haemin-independent Haemophilus haemolyticus: a formal re-classification of Haemophilus intermedius.</title>
        <authorList>
            <person name="Harris T.M."/>
            <person name="Price E.P."/>
            <person name="Sarovich D.S."/>
            <person name="Norskov-Lauritsen N."/>
            <person name="Beissbarth J."/>
            <person name="Chang A.B."/>
            <person name="Smith-Vaughan H.C."/>
        </authorList>
    </citation>
    <scope>NUCLEOTIDE SEQUENCE [LARGE SCALE GENOMIC DNA]</scope>
    <source>
        <strain evidence="14 15">CCUG 30218</strain>
    </source>
</reference>
<evidence type="ECO:0000256" key="4">
    <source>
        <dbReference type="ARBA" id="ARBA00022448"/>
    </source>
</evidence>
<dbReference type="Gene3D" id="3.30.1300.30">
    <property type="entry name" value="GSPII I/J protein-like"/>
    <property type="match status" value="1"/>
</dbReference>
<evidence type="ECO:0000313" key="14">
    <source>
        <dbReference type="EMBL" id="TPG97917.1"/>
    </source>
</evidence>
<feature type="domain" description="Trimeric autotransporter adhesin YadA-like head" evidence="12">
    <location>
        <begin position="184"/>
        <end position="209"/>
    </location>
</feature>
<evidence type="ECO:0000256" key="10">
    <source>
        <dbReference type="ARBA" id="ARBA00023237"/>
    </source>
</evidence>
<feature type="domain" description="Trimeric autotransporter adhesin YadA-like C-terminal membrane anchor" evidence="11">
    <location>
        <begin position="327"/>
        <end position="384"/>
    </location>
</feature>
<dbReference type="InterPro" id="IPR008635">
    <property type="entry name" value="Coiled_stalk_dom"/>
</dbReference>
<keyword evidence="8" id="KW-0653">Protein transport</keyword>
<dbReference type="SUPFAM" id="SSF54523">
    <property type="entry name" value="Pili subunits"/>
    <property type="match status" value="1"/>
</dbReference>
<keyword evidence="4" id="KW-0813">Transport</keyword>
<sequence>MKGDYSNALGRATNIESNYSLALGEAAEAKGGDEIVSIGDYASATGHSTIAIGGYSKIESLKNGENLVGGKKKVIYDSSTKKISVSTPDLSEEDIIQAYGETYGAMALGYKSSSHSLLATAIGSHATAAGTLSTTTGTSSEALGYHATAYGAHSKVTGDNAGAFGVSTEASGKQSLALGYDSEATAENSVALGAKSVANKENTVSVGSDTLKRKIVNVADGTEDYDAVNVRQLNAVETKIGQVNNQFTQVNNRLEGTENKLGRIDNQFTQVDNKFTQVNNRLEGTENKLGQIDSQFTHVNTRLNRTDLRINRVGASAAALASLKPAQLDEDDKFALSLGVGSYKNAQAMAMGAVFKPAENVLLNVAGSFSGSEKIVGAGVSWKFGKKSKPAVSTQSAVDSAEVLQLRQEVSAMQKELAELKKALRK</sequence>
<dbReference type="Proteomes" id="UP000318695">
    <property type="component" value="Unassembled WGS sequence"/>
</dbReference>
<proteinExistence type="inferred from homology"/>
<dbReference type="InterPro" id="IPR011049">
    <property type="entry name" value="Serralysin-like_metalloprot_C"/>
</dbReference>
<evidence type="ECO:0000259" key="11">
    <source>
        <dbReference type="Pfam" id="PF03895"/>
    </source>
</evidence>
<feature type="domain" description="Trimeric autotransporter adhesin YadA-like head" evidence="12">
    <location>
        <begin position="157"/>
        <end position="182"/>
    </location>
</feature>
<dbReference type="EMBL" id="SDPI01000045">
    <property type="protein sequence ID" value="TPG97917.1"/>
    <property type="molecule type" value="Genomic_DNA"/>
</dbReference>
<evidence type="ECO:0000256" key="9">
    <source>
        <dbReference type="ARBA" id="ARBA00023136"/>
    </source>
</evidence>
<dbReference type="InterPro" id="IPR005594">
    <property type="entry name" value="YadA_C"/>
</dbReference>
<feature type="domain" description="Trimeric autotransporter adhesin YadA-like head" evidence="12">
    <location>
        <begin position="36"/>
        <end position="56"/>
    </location>
</feature>
<dbReference type="GO" id="GO:0009986">
    <property type="term" value="C:cell surface"/>
    <property type="evidence" value="ECO:0007669"/>
    <property type="project" value="UniProtKB-SubCell"/>
</dbReference>
<dbReference type="GO" id="GO:0009279">
    <property type="term" value="C:cell outer membrane"/>
    <property type="evidence" value="ECO:0007669"/>
    <property type="project" value="UniProtKB-SubCell"/>
</dbReference>
<protein>
    <submittedName>
        <fullName evidence="14">Adhesin</fullName>
    </submittedName>
</protein>
<keyword evidence="6" id="KW-0812">Transmembrane</keyword>
<dbReference type="SUPFAM" id="SSF57997">
    <property type="entry name" value="Tropomyosin"/>
    <property type="match status" value="1"/>
</dbReference>
<comment type="subcellular location">
    <subcellularLocation>
        <location evidence="2">Cell outer membrane</location>
    </subcellularLocation>
    <subcellularLocation>
        <location evidence="1">Cell surface</location>
    </subcellularLocation>
</comment>
<dbReference type="Pfam" id="PF05662">
    <property type="entry name" value="YadA_stalk"/>
    <property type="match status" value="1"/>
</dbReference>
<dbReference type="GO" id="GO:0015031">
    <property type="term" value="P:protein transport"/>
    <property type="evidence" value="ECO:0007669"/>
    <property type="project" value="UniProtKB-KW"/>
</dbReference>
<keyword evidence="9" id="KW-0472">Membrane</keyword>
<evidence type="ECO:0000256" key="8">
    <source>
        <dbReference type="ARBA" id="ARBA00022927"/>
    </source>
</evidence>
<gene>
    <name evidence="14" type="ORF">EUX54_07850</name>
</gene>
<evidence type="ECO:0000313" key="15">
    <source>
        <dbReference type="Proteomes" id="UP000318695"/>
    </source>
</evidence>
<dbReference type="Pfam" id="PF03895">
    <property type="entry name" value="YadA_anchor"/>
    <property type="match status" value="1"/>
</dbReference>
<name>A0A502JEY2_HAEHA</name>
<organism evidence="14 15">
    <name type="scientific">Haemophilus haemolyticus</name>
    <dbReference type="NCBI Taxonomy" id="726"/>
    <lineage>
        <taxon>Bacteria</taxon>
        <taxon>Pseudomonadati</taxon>
        <taxon>Pseudomonadota</taxon>
        <taxon>Gammaproteobacteria</taxon>
        <taxon>Pasteurellales</taxon>
        <taxon>Pasteurellaceae</taxon>
        <taxon>Haemophilus</taxon>
    </lineage>
</organism>
<keyword evidence="10" id="KW-0998">Cell outer membrane</keyword>
<evidence type="ECO:0000256" key="6">
    <source>
        <dbReference type="ARBA" id="ARBA00022692"/>
    </source>
</evidence>
<dbReference type="InterPro" id="IPR045584">
    <property type="entry name" value="Pilin-like"/>
</dbReference>
<dbReference type="Gene3D" id="2.150.10.10">
    <property type="entry name" value="Serralysin-like metalloprotease, C-terminal"/>
    <property type="match status" value="2"/>
</dbReference>
<evidence type="ECO:0000259" key="13">
    <source>
        <dbReference type="Pfam" id="PF05662"/>
    </source>
</evidence>
<dbReference type="SUPFAM" id="SSF101967">
    <property type="entry name" value="Adhesin YadA, collagen-binding domain"/>
    <property type="match status" value="2"/>
</dbReference>
<evidence type="ECO:0000256" key="1">
    <source>
        <dbReference type="ARBA" id="ARBA00004241"/>
    </source>
</evidence>
<evidence type="ECO:0000259" key="12">
    <source>
        <dbReference type="Pfam" id="PF05658"/>
    </source>
</evidence>
<accession>A0A502JEY2</accession>
<comment type="caution">
    <text evidence="14">The sequence shown here is derived from an EMBL/GenBank/DDBJ whole genome shotgun (WGS) entry which is preliminary data.</text>
</comment>
<evidence type="ECO:0000256" key="3">
    <source>
        <dbReference type="ARBA" id="ARBA00005848"/>
    </source>
</evidence>
<dbReference type="AlphaFoldDB" id="A0A502JEY2"/>